<proteinExistence type="inferred from homology"/>
<dbReference type="Pfam" id="PF08281">
    <property type="entry name" value="Sigma70_r4_2"/>
    <property type="match status" value="1"/>
</dbReference>
<dbReference type="GO" id="GO:0006352">
    <property type="term" value="P:DNA-templated transcription initiation"/>
    <property type="evidence" value="ECO:0007669"/>
    <property type="project" value="InterPro"/>
</dbReference>
<dbReference type="PANTHER" id="PTHR43133:SF63">
    <property type="entry name" value="RNA POLYMERASE SIGMA FACTOR FECI-RELATED"/>
    <property type="match status" value="1"/>
</dbReference>
<dbReference type="InterPro" id="IPR013325">
    <property type="entry name" value="RNA_pol_sigma_r2"/>
</dbReference>
<accession>A0AAN1VI37</accession>
<organism evidence="7 8">
    <name type="scientific">Bordetella hinzii</name>
    <dbReference type="NCBI Taxonomy" id="103855"/>
    <lineage>
        <taxon>Bacteria</taxon>
        <taxon>Pseudomonadati</taxon>
        <taxon>Pseudomonadota</taxon>
        <taxon>Betaproteobacteria</taxon>
        <taxon>Burkholderiales</taxon>
        <taxon>Alcaligenaceae</taxon>
        <taxon>Bordetella</taxon>
    </lineage>
</organism>
<name>A0AAN1VI37_9BORD</name>
<evidence type="ECO:0000259" key="5">
    <source>
        <dbReference type="Pfam" id="PF04542"/>
    </source>
</evidence>
<dbReference type="Proteomes" id="UP000282741">
    <property type="component" value="Chromosome"/>
</dbReference>
<reference evidence="8" key="1">
    <citation type="submission" date="2017-10" db="EMBL/GenBank/DDBJ databases">
        <title>Whole genome sequencing of various Bordetella species.</title>
        <authorList>
            <person name="Weigand M.R."/>
            <person name="Loparev V."/>
            <person name="Peng Y."/>
            <person name="Bowden K.E."/>
            <person name="Tondella M.L."/>
            <person name="Williams M.M."/>
        </authorList>
    </citation>
    <scope>NUCLEOTIDE SEQUENCE [LARGE SCALE GENOMIC DNA]</scope>
    <source>
        <strain evidence="8">H720</strain>
    </source>
</reference>
<dbReference type="EMBL" id="CP024172">
    <property type="protein sequence ID" value="AZW19317.1"/>
    <property type="molecule type" value="Genomic_DNA"/>
</dbReference>
<dbReference type="Gene3D" id="1.10.1740.10">
    <property type="match status" value="1"/>
</dbReference>
<evidence type="ECO:0000256" key="1">
    <source>
        <dbReference type="ARBA" id="ARBA00010641"/>
    </source>
</evidence>
<dbReference type="Gene3D" id="1.10.10.10">
    <property type="entry name" value="Winged helix-like DNA-binding domain superfamily/Winged helix DNA-binding domain"/>
    <property type="match status" value="1"/>
</dbReference>
<keyword evidence="4" id="KW-0804">Transcription</keyword>
<feature type="domain" description="RNA polymerase sigma-70 region 2" evidence="5">
    <location>
        <begin position="11"/>
        <end position="74"/>
    </location>
</feature>
<comment type="similarity">
    <text evidence="1">Belongs to the sigma-70 factor family. ECF subfamily.</text>
</comment>
<keyword evidence="3" id="KW-0731">Sigma factor</keyword>
<keyword evidence="2" id="KW-0805">Transcription regulation</keyword>
<dbReference type="InterPro" id="IPR036388">
    <property type="entry name" value="WH-like_DNA-bd_sf"/>
</dbReference>
<dbReference type="AlphaFoldDB" id="A0AAN1VI37"/>
<sequence length="170" mass="19396">MSVSLREVFLNHYGALRKRLQLRLGCEDQANDAMQEAWLRVDALVDDAKVEYPSAYLFRIAVNIAEDNRRREARVLSLDEVEALYDMADEMADTARIVAARSELQALEEALESLPRRRRAIVMAARVENLTHREIAERFGVSMSTVENELRVGLAYCCDRLGRRARGGRV</sequence>
<dbReference type="InterPro" id="IPR014284">
    <property type="entry name" value="RNA_pol_sigma-70_dom"/>
</dbReference>
<dbReference type="GO" id="GO:0003677">
    <property type="term" value="F:DNA binding"/>
    <property type="evidence" value="ECO:0007669"/>
    <property type="project" value="InterPro"/>
</dbReference>
<feature type="domain" description="RNA polymerase sigma factor 70 region 4 type 2" evidence="6">
    <location>
        <begin position="105"/>
        <end position="153"/>
    </location>
</feature>
<dbReference type="InterPro" id="IPR039425">
    <property type="entry name" value="RNA_pol_sigma-70-like"/>
</dbReference>
<dbReference type="SUPFAM" id="SSF88946">
    <property type="entry name" value="Sigma2 domain of RNA polymerase sigma factors"/>
    <property type="match status" value="1"/>
</dbReference>
<evidence type="ECO:0000256" key="4">
    <source>
        <dbReference type="ARBA" id="ARBA00023163"/>
    </source>
</evidence>
<evidence type="ECO:0000313" key="7">
    <source>
        <dbReference type="EMBL" id="AZW19317.1"/>
    </source>
</evidence>
<dbReference type="RefSeq" id="WP_032962303.1">
    <property type="nucleotide sequence ID" value="NZ_CP012077.1"/>
</dbReference>
<evidence type="ECO:0000259" key="6">
    <source>
        <dbReference type="Pfam" id="PF08281"/>
    </source>
</evidence>
<dbReference type="InterPro" id="IPR013324">
    <property type="entry name" value="RNA_pol_sigma_r3/r4-like"/>
</dbReference>
<dbReference type="GeneID" id="92993164"/>
<dbReference type="SUPFAM" id="SSF88659">
    <property type="entry name" value="Sigma3 and sigma4 domains of RNA polymerase sigma factors"/>
    <property type="match status" value="1"/>
</dbReference>
<dbReference type="GO" id="GO:0016987">
    <property type="term" value="F:sigma factor activity"/>
    <property type="evidence" value="ECO:0007669"/>
    <property type="project" value="UniProtKB-KW"/>
</dbReference>
<evidence type="ECO:0000256" key="2">
    <source>
        <dbReference type="ARBA" id="ARBA00023015"/>
    </source>
</evidence>
<dbReference type="InterPro" id="IPR013249">
    <property type="entry name" value="RNA_pol_sigma70_r4_t2"/>
</dbReference>
<evidence type="ECO:0000256" key="3">
    <source>
        <dbReference type="ARBA" id="ARBA00023082"/>
    </source>
</evidence>
<dbReference type="Pfam" id="PF04542">
    <property type="entry name" value="Sigma70_r2"/>
    <property type="match status" value="1"/>
</dbReference>
<protein>
    <submittedName>
        <fullName evidence="7">RNA polymerase sigma factor</fullName>
    </submittedName>
</protein>
<gene>
    <name evidence="7" type="ORF">CS347_22460</name>
</gene>
<dbReference type="InterPro" id="IPR007627">
    <property type="entry name" value="RNA_pol_sigma70_r2"/>
</dbReference>
<dbReference type="NCBIfam" id="TIGR02937">
    <property type="entry name" value="sigma70-ECF"/>
    <property type="match status" value="1"/>
</dbReference>
<dbReference type="PANTHER" id="PTHR43133">
    <property type="entry name" value="RNA POLYMERASE ECF-TYPE SIGMA FACTO"/>
    <property type="match status" value="1"/>
</dbReference>
<evidence type="ECO:0000313" key="8">
    <source>
        <dbReference type="Proteomes" id="UP000282741"/>
    </source>
</evidence>